<proteinExistence type="predicted"/>
<keyword evidence="2" id="KW-0472">Membrane</keyword>
<dbReference type="AlphaFoldDB" id="A0A8F1M932"/>
<accession>A0A8F1M932</accession>
<gene>
    <name evidence="3" type="ORF">KOY49_02915</name>
</gene>
<protein>
    <submittedName>
        <fullName evidence="3">Uncharacterized protein</fullName>
    </submittedName>
</protein>
<evidence type="ECO:0000256" key="1">
    <source>
        <dbReference type="SAM" id="Coils"/>
    </source>
</evidence>
<dbReference type="Proteomes" id="UP000677117">
    <property type="component" value="Chromosome"/>
</dbReference>
<name>A0A8F1M932_9BACT</name>
<feature type="transmembrane region" description="Helical" evidence="2">
    <location>
        <begin position="7"/>
        <end position="25"/>
    </location>
</feature>
<dbReference type="EMBL" id="CP076459">
    <property type="protein sequence ID" value="QWQ31131.1"/>
    <property type="molecule type" value="Genomic_DNA"/>
</dbReference>
<evidence type="ECO:0000313" key="3">
    <source>
        <dbReference type="EMBL" id="QWQ31131.1"/>
    </source>
</evidence>
<evidence type="ECO:0000256" key="2">
    <source>
        <dbReference type="SAM" id="Phobius"/>
    </source>
</evidence>
<feature type="coiled-coil region" evidence="1">
    <location>
        <begin position="205"/>
        <end position="250"/>
    </location>
</feature>
<feature type="coiled-coil region" evidence="1">
    <location>
        <begin position="275"/>
        <end position="326"/>
    </location>
</feature>
<dbReference type="KEGG" id="mvl:KOY49_02915"/>
<organism evidence="3 4">
    <name type="scientific">Candidatus Minimicrobia vallesae</name>
    <dbReference type="NCBI Taxonomy" id="2841264"/>
    <lineage>
        <taxon>Bacteria</taxon>
        <taxon>Candidatus Saccharimonadota</taxon>
        <taxon>Candidatus Saccharimonadota incertae sedis</taxon>
        <taxon>Candidatus Minimicrobia</taxon>
    </lineage>
</organism>
<keyword evidence="2" id="KW-1133">Transmembrane helix</keyword>
<reference evidence="3" key="1">
    <citation type="submission" date="2021-06" db="EMBL/GenBank/DDBJ databases">
        <title>An adapted protocol for Saccharibacteria cultivation: two new species join this phylum of Candidate Phyla Radiations.</title>
        <authorList>
            <person name="Ibrahim A."/>
            <person name="Maatouk M."/>
            <person name="Raoult D."/>
            <person name="Bittar F."/>
        </authorList>
    </citation>
    <scope>NUCLEOTIDE SEQUENCE</scope>
    <source>
        <strain evidence="3">IHU2</strain>
    </source>
</reference>
<keyword evidence="2" id="KW-0812">Transmembrane</keyword>
<evidence type="ECO:0000313" key="4">
    <source>
        <dbReference type="Proteomes" id="UP000677117"/>
    </source>
</evidence>
<dbReference type="RefSeq" id="WP_232735932.1">
    <property type="nucleotide sequence ID" value="NZ_CP076459.1"/>
</dbReference>
<keyword evidence="4" id="KW-1185">Reference proteome</keyword>
<keyword evidence="1" id="KW-0175">Coiled coil</keyword>
<sequence length="327" mass="37411">MSIVRKIFSVLTPIIVLSAAVFVMVNRQQIIDEITLWQYKPSAEIVAIADRVKMSGVGRKMFYVSNPQIKSANEFNEDCRRVEKGNAILGCYNPSSRDIYIYNVTNSELDGVKEVTAAHEMLHAAWERLGASEKSHLSELLEQAYNNVKNKKLSERMEYYDRAQPGTRANELHSILGTEFADLGDELEEYYRRYFTDRSEVVKLHAQYQEKFESRENEAQKLSESLKVRKEKLNRELSQYSTDLADYNGRVADFNRRAGVSGGFLSRRVIFIVSANALKAELSELNERRANLNSEINSYNSDVLRLRELGVQIDELNKSLDSLEGAK</sequence>